<feature type="domain" description="Peptidase M56" evidence="3">
    <location>
        <begin position="40"/>
        <end position="264"/>
    </location>
</feature>
<evidence type="ECO:0000256" key="1">
    <source>
        <dbReference type="SAM" id="Phobius"/>
    </source>
</evidence>
<keyword evidence="1" id="KW-0812">Transmembrane</keyword>
<dbReference type="Proteomes" id="UP000199321">
    <property type="component" value="Unassembled WGS sequence"/>
</dbReference>
<dbReference type="PANTHER" id="PTHR34978">
    <property type="entry name" value="POSSIBLE SENSOR-TRANSDUCER PROTEIN BLAR"/>
    <property type="match status" value="1"/>
</dbReference>
<proteinExistence type="predicted"/>
<dbReference type="STRING" id="227084.SAMN05421855_101451"/>
<dbReference type="InterPro" id="IPR052173">
    <property type="entry name" value="Beta-lactam_resp_regulator"/>
</dbReference>
<protein>
    <submittedName>
        <fullName evidence="4">TonB protein C-terminal</fullName>
    </submittedName>
</protein>
<feature type="transmembrane region" description="Helical" evidence="1">
    <location>
        <begin position="88"/>
        <end position="117"/>
    </location>
</feature>
<dbReference type="AlphaFoldDB" id="A0A1G7CLW6"/>
<dbReference type="SUPFAM" id="SSF74653">
    <property type="entry name" value="TolA/TonB C-terminal domain"/>
    <property type="match status" value="1"/>
</dbReference>
<gene>
    <name evidence="4" type="ORF">SAMN05421855_101451</name>
</gene>
<dbReference type="EMBL" id="FNBA01000001">
    <property type="protein sequence ID" value="SDE40233.1"/>
    <property type="molecule type" value="Genomic_DNA"/>
</dbReference>
<feature type="transmembrane region" description="Helical" evidence="1">
    <location>
        <begin position="273"/>
        <end position="290"/>
    </location>
</feature>
<evidence type="ECO:0000313" key="4">
    <source>
        <dbReference type="EMBL" id="SDE40233.1"/>
    </source>
</evidence>
<evidence type="ECO:0000313" key="5">
    <source>
        <dbReference type="Proteomes" id="UP000199321"/>
    </source>
</evidence>
<dbReference type="GO" id="GO:0055085">
    <property type="term" value="P:transmembrane transport"/>
    <property type="evidence" value="ECO:0007669"/>
    <property type="project" value="InterPro"/>
</dbReference>
<dbReference type="CDD" id="cd07341">
    <property type="entry name" value="M56_BlaR1_MecR1_like"/>
    <property type="match status" value="1"/>
</dbReference>
<dbReference type="Gene3D" id="3.30.1150.10">
    <property type="match status" value="1"/>
</dbReference>
<dbReference type="OrthoDB" id="1522859at2"/>
<evidence type="ECO:0000259" key="2">
    <source>
        <dbReference type="Pfam" id="PF03544"/>
    </source>
</evidence>
<evidence type="ECO:0000259" key="3">
    <source>
        <dbReference type="Pfam" id="PF05569"/>
    </source>
</evidence>
<keyword evidence="5" id="KW-1185">Reference proteome</keyword>
<sequence>MIHYILQTLVFQLLFLAVYDLFLKNETFFTWNRVYLLITPLLSLVLPFVKLDIIRQSIPENYVIQLPTVFVGNTPPEGFLTSQLLDPIYIMSSSGISVSTIILLIWVLGAACSLALLGMKMYKINSLKASGKRTQIEAFQLVTLPNTDTAFSFMNTIYLGDQLSEAQKTNIILHEKVHISQRHSLDLLYFELLRILFWFNPLVYVFQNKMVTLQEFTADSVVVAQSGKRAYYEDLLAQIFKIESISFINTFFNQSLIKKRIRMLQKSKSKKIFQLKYLLLVPVVCAMLVYTSCSDETKPSEVAISESGSEVMDKINELSEAIMKKGNLTPEEEKALQFLATPAKSGDKVYTSVQEYLDEPESEDIAFAVIDKVPTFPGCEGLSSNEEAKKCMSEKIMHFVVDNFNTKVEGVEAINGRQRIMVQFKIDKSGSIANVKAKAAHPELETEAIRVVSKLPKMEPGVQEGKEVGVLYALPILFNIQE</sequence>
<dbReference type="Pfam" id="PF05569">
    <property type="entry name" value="Peptidase_M56"/>
    <property type="match status" value="1"/>
</dbReference>
<keyword evidence="1" id="KW-1133">Transmembrane helix</keyword>
<dbReference type="RefSeq" id="WP_093139924.1">
    <property type="nucleotide sequence ID" value="NZ_BMWO01000001.1"/>
</dbReference>
<name>A0A1G7CLW6_9FLAO</name>
<feature type="transmembrane region" description="Helical" evidence="1">
    <location>
        <begin position="34"/>
        <end position="51"/>
    </location>
</feature>
<organism evidence="4 5">
    <name type="scientific">Ulvibacter litoralis</name>
    <dbReference type="NCBI Taxonomy" id="227084"/>
    <lineage>
        <taxon>Bacteria</taxon>
        <taxon>Pseudomonadati</taxon>
        <taxon>Bacteroidota</taxon>
        <taxon>Flavobacteriia</taxon>
        <taxon>Flavobacteriales</taxon>
        <taxon>Flavobacteriaceae</taxon>
        <taxon>Ulvibacter</taxon>
    </lineage>
</organism>
<dbReference type="InterPro" id="IPR008756">
    <property type="entry name" value="Peptidase_M56"/>
</dbReference>
<dbReference type="Pfam" id="PF03544">
    <property type="entry name" value="TonB_C"/>
    <property type="match status" value="1"/>
</dbReference>
<accession>A0A1G7CLW6</accession>
<feature type="domain" description="TonB C-terminal" evidence="2">
    <location>
        <begin position="419"/>
        <end position="480"/>
    </location>
</feature>
<keyword evidence="1" id="KW-0472">Membrane</keyword>
<dbReference type="InterPro" id="IPR037682">
    <property type="entry name" value="TonB_C"/>
</dbReference>
<feature type="transmembrane region" description="Helical" evidence="1">
    <location>
        <begin position="6"/>
        <end position="22"/>
    </location>
</feature>
<dbReference type="PANTHER" id="PTHR34978:SF3">
    <property type="entry name" value="SLR0241 PROTEIN"/>
    <property type="match status" value="1"/>
</dbReference>
<reference evidence="4 5" key="1">
    <citation type="submission" date="2016-10" db="EMBL/GenBank/DDBJ databases">
        <authorList>
            <person name="de Groot N.N."/>
        </authorList>
    </citation>
    <scope>NUCLEOTIDE SEQUENCE [LARGE SCALE GENOMIC DNA]</scope>
    <source>
        <strain evidence="4 5">DSM 16195</strain>
    </source>
</reference>